<proteinExistence type="predicted"/>
<sequence>MGFLDDLGGSLNSMLQEHMGLAENKPGNLDSDTFGVLNSFGKLGDFASRIDKSAQRSYVEDGVIRNIRPRALEIISQEPDMTIVIKKRLFASLKENYRADLLDEDEVSYMAKNGLEIASIGIESGNNKILENINKKTTTEEI</sequence>
<organism evidence="1">
    <name type="scientific">marine sediment metagenome</name>
    <dbReference type="NCBI Taxonomy" id="412755"/>
    <lineage>
        <taxon>unclassified sequences</taxon>
        <taxon>metagenomes</taxon>
        <taxon>ecological metagenomes</taxon>
    </lineage>
</organism>
<protein>
    <submittedName>
        <fullName evidence="1">Uncharacterized protein</fullName>
    </submittedName>
</protein>
<dbReference type="SUPFAM" id="SSF102114">
    <property type="entry name" value="Radical SAM enzymes"/>
    <property type="match status" value="1"/>
</dbReference>
<dbReference type="AlphaFoldDB" id="A0A0F9RXZ2"/>
<dbReference type="InterPro" id="IPR058240">
    <property type="entry name" value="rSAM_sf"/>
</dbReference>
<comment type="caution">
    <text evidence="1">The sequence shown here is derived from an EMBL/GenBank/DDBJ whole genome shotgun (WGS) entry which is preliminary data.</text>
</comment>
<accession>A0A0F9RXZ2</accession>
<dbReference type="EMBL" id="LAZR01000662">
    <property type="protein sequence ID" value="KKN61310.1"/>
    <property type="molecule type" value="Genomic_DNA"/>
</dbReference>
<name>A0A0F9RXZ2_9ZZZZ</name>
<feature type="non-terminal residue" evidence="1">
    <location>
        <position position="142"/>
    </location>
</feature>
<gene>
    <name evidence="1" type="ORF">LCGC14_0523010</name>
</gene>
<reference evidence="1" key="1">
    <citation type="journal article" date="2015" name="Nature">
        <title>Complex archaea that bridge the gap between prokaryotes and eukaryotes.</title>
        <authorList>
            <person name="Spang A."/>
            <person name="Saw J.H."/>
            <person name="Jorgensen S.L."/>
            <person name="Zaremba-Niedzwiedzka K."/>
            <person name="Martijn J."/>
            <person name="Lind A.E."/>
            <person name="van Eijk R."/>
            <person name="Schleper C."/>
            <person name="Guy L."/>
            <person name="Ettema T.J."/>
        </authorList>
    </citation>
    <scope>NUCLEOTIDE SEQUENCE</scope>
</reference>
<evidence type="ECO:0000313" key="1">
    <source>
        <dbReference type="EMBL" id="KKN61310.1"/>
    </source>
</evidence>